<evidence type="ECO:0000259" key="2">
    <source>
        <dbReference type="Pfam" id="PF00078"/>
    </source>
</evidence>
<dbReference type="Proteomes" id="UP001189180">
    <property type="component" value="Unassembled WGS sequence"/>
</dbReference>
<keyword evidence="4" id="KW-1185">Reference proteome</keyword>
<dbReference type="AlphaFoldDB" id="A0ABC9HF60"/>
<dbReference type="InterPro" id="IPR000477">
    <property type="entry name" value="RT_dom"/>
</dbReference>
<dbReference type="Pfam" id="PF00078">
    <property type="entry name" value="RVT_1"/>
    <property type="match status" value="1"/>
</dbReference>
<evidence type="ECO:0000313" key="3">
    <source>
        <dbReference type="EMBL" id="CAM0512123.1"/>
    </source>
</evidence>
<dbReference type="EMBL" id="CANUEZ050000193">
    <property type="protein sequence ID" value="CAM0512123.1"/>
    <property type="molecule type" value="Genomic_DNA"/>
</dbReference>
<evidence type="ECO:0000256" key="1">
    <source>
        <dbReference type="SAM" id="MobiDB-lite"/>
    </source>
</evidence>
<dbReference type="PANTHER" id="PTHR47510:SF3">
    <property type="entry name" value="ENDO_EXONUCLEASE_PHOSPHATASE DOMAIN-CONTAINING PROTEIN"/>
    <property type="match status" value="1"/>
</dbReference>
<organism evidence="3 4">
    <name type="scientific">Fasciola hepatica</name>
    <name type="common">Liver fluke</name>
    <dbReference type="NCBI Taxonomy" id="6192"/>
    <lineage>
        <taxon>Eukaryota</taxon>
        <taxon>Metazoa</taxon>
        <taxon>Spiralia</taxon>
        <taxon>Lophotrochozoa</taxon>
        <taxon>Platyhelminthes</taxon>
        <taxon>Trematoda</taxon>
        <taxon>Digenea</taxon>
        <taxon>Plagiorchiida</taxon>
        <taxon>Echinostomata</taxon>
        <taxon>Echinostomatoidea</taxon>
        <taxon>Fasciolidae</taxon>
        <taxon>Fasciola</taxon>
    </lineage>
</organism>
<protein>
    <recommendedName>
        <fullName evidence="2">Reverse transcriptase domain-containing protein</fullName>
    </recommendedName>
</protein>
<evidence type="ECO:0000313" key="4">
    <source>
        <dbReference type="Proteomes" id="UP001189180"/>
    </source>
</evidence>
<feature type="compositionally biased region" description="Basic and acidic residues" evidence="1">
    <location>
        <begin position="480"/>
        <end position="490"/>
    </location>
</feature>
<sequence length="514" mass="57810">MWYPPEPYDIDQAWEVIRDEIVRLCQTFAPPSRQRPHAKGPPWFDSQLRRLLKHRNRAWKQCQATGEGYDRYRNIRNQCTQMKREKRRIFEETLAMDSVQAPKRLFAYLRRRTRTTTAIPALQDGHSLGVTDEHKAEILARHYLSVYAPEQRHNRPSHIAGGAPQMSCQELTEEEVAATMRTIRVNQSPGPDGVHPLVVKELADVLTQPVTRLFNASLAAGKLPQEWRKAVVVPLYKGGANAEAVNYRPVSLTPVIGKVMERLLATRIRDHIGVYDLLSRQQHGFWKNRSCLTNLVIARERWTMAKAEGHPTDVIFVDFSKAFDKVLHDRLLGAVCNPRASQVGIRGASSFPFYVGSCGKVGKSTERRNPPYRRATWGQLRRAAEDHRAVSSGLPKSPGRPDLHQACHQRRLRSRTTCRAPSPRTWPYEWTPANSKETALGGPPSGVPSISEGDQSMELAASRSGGRDQRHIVQATSGRISKEVVGDTHESTSLSCGEEAYTGEIPSASIMKNE</sequence>
<name>A0ABC9HF60_FASHE</name>
<comment type="caution">
    <text evidence="3">The sequence shown here is derived from an EMBL/GenBank/DDBJ whole genome shotgun (WGS) entry which is preliminary data.</text>
</comment>
<feature type="region of interest" description="Disordered" evidence="1">
    <location>
        <begin position="477"/>
        <end position="514"/>
    </location>
</feature>
<feature type="compositionally biased region" description="Basic residues" evidence="1">
    <location>
        <begin position="407"/>
        <end position="416"/>
    </location>
</feature>
<proteinExistence type="predicted"/>
<feature type="domain" description="Reverse transcriptase" evidence="2">
    <location>
        <begin position="245"/>
        <end position="332"/>
    </location>
</feature>
<reference evidence="3 4" key="1">
    <citation type="submission" date="2024-08" db="EMBL/GenBank/DDBJ databases">
        <authorList>
            <person name="Paterson S."/>
        </authorList>
    </citation>
    <scope>NUCLEOTIDE SEQUENCE [LARGE SCALE GENOMIC DNA]</scope>
</reference>
<accession>A0ABC9HF60</accession>
<dbReference type="PANTHER" id="PTHR47510">
    <property type="entry name" value="REVERSE TRANSCRIPTASE DOMAIN-CONTAINING PROTEIN"/>
    <property type="match status" value="1"/>
</dbReference>
<gene>
    <name evidence="3" type="ORF">FHB240107_LOCUS4512</name>
</gene>
<feature type="region of interest" description="Disordered" evidence="1">
    <location>
        <begin position="390"/>
        <end position="452"/>
    </location>
</feature>
<dbReference type="CDD" id="cd01650">
    <property type="entry name" value="RT_nLTR_like"/>
    <property type="match status" value="1"/>
</dbReference>